<keyword evidence="3" id="KW-1185">Reference proteome</keyword>
<comment type="caution">
    <text evidence="2">The sequence shown here is derived from an EMBL/GenBank/DDBJ whole genome shotgun (WGS) entry which is preliminary data.</text>
</comment>
<dbReference type="InterPro" id="IPR023374">
    <property type="entry name" value="AttH-like_dom_sf"/>
</dbReference>
<reference evidence="2 3" key="1">
    <citation type="submission" date="2020-08" db="EMBL/GenBank/DDBJ databases">
        <title>Cohnella phylogeny.</title>
        <authorList>
            <person name="Dunlap C."/>
        </authorList>
    </citation>
    <scope>NUCLEOTIDE SEQUENCE [LARGE SCALE GENOMIC DNA]</scope>
    <source>
        <strain evidence="2 3">DSM 25239</strain>
    </source>
</reference>
<dbReference type="RefSeq" id="WP_185136494.1">
    <property type="nucleotide sequence ID" value="NZ_JACJVR010000054.1"/>
</dbReference>
<dbReference type="InterPro" id="IPR010791">
    <property type="entry name" value="AttH_dom"/>
</dbReference>
<dbReference type="PANTHER" id="PTHR38591">
    <property type="entry name" value="HYDROLASE"/>
    <property type="match status" value="1"/>
</dbReference>
<dbReference type="PANTHER" id="PTHR38591:SF1">
    <property type="entry name" value="BLL1000 PROTEIN"/>
    <property type="match status" value="1"/>
</dbReference>
<dbReference type="Gene3D" id="2.40.370.10">
    <property type="entry name" value="AttH-like domain"/>
    <property type="match status" value="2"/>
</dbReference>
<sequence>MILYPRQLPSAANDADIADIAADRPSSNLEWWYGYAFLTGSSGRRYALVASFFRVGELPVVKGHYLIHSFVRLDEGSCEPRSYLDRTLVYQMVGFYLPAYFVLRPGDRRTWNQYIRLLRGELPPPHRAMPGGATVRSDPARLRYGDCSLSFAGADAGGGGGGGGAGGAGAPGFDLRIADETKAADLRFVPAKPLSAVDESGDLNGLKYYSFPRCRVSGWLRAASGETETLEGEGWFDRQWGQNYDLLRGRGWDWFGLQLEDGRELLVSRLRKADSAAQGLGTAKLIGRDGRIAASANAVLTPLSHWRSPASGARYPAEWRLWLPELGMDLRVMPLLREQEIPIAGPIQAIWEGACLVVGEGRSPDGALSPIRSKGFAELVGYASG</sequence>
<protein>
    <recommendedName>
        <fullName evidence="1">AttH domain-containing protein</fullName>
    </recommendedName>
</protein>
<organism evidence="2 3">
    <name type="scientific">Cohnella xylanilytica</name>
    <dbReference type="NCBI Taxonomy" id="557555"/>
    <lineage>
        <taxon>Bacteria</taxon>
        <taxon>Bacillati</taxon>
        <taxon>Bacillota</taxon>
        <taxon>Bacilli</taxon>
        <taxon>Bacillales</taxon>
        <taxon>Paenibacillaceae</taxon>
        <taxon>Cohnella</taxon>
    </lineage>
</organism>
<gene>
    <name evidence="2" type="ORF">H7B90_13920</name>
</gene>
<dbReference type="SUPFAM" id="SSF159245">
    <property type="entry name" value="AttH-like"/>
    <property type="match status" value="1"/>
</dbReference>
<evidence type="ECO:0000313" key="2">
    <source>
        <dbReference type="EMBL" id="MBB6692502.1"/>
    </source>
</evidence>
<accession>A0A841TZG3</accession>
<proteinExistence type="predicted"/>
<dbReference type="Pfam" id="PF17186">
    <property type="entry name" value="Lipocalin_9"/>
    <property type="match status" value="1"/>
</dbReference>
<evidence type="ECO:0000259" key="1">
    <source>
        <dbReference type="Pfam" id="PF07143"/>
    </source>
</evidence>
<dbReference type="Proteomes" id="UP000553776">
    <property type="component" value="Unassembled WGS sequence"/>
</dbReference>
<dbReference type="Pfam" id="PF07143">
    <property type="entry name" value="CrtC"/>
    <property type="match status" value="1"/>
</dbReference>
<name>A0A841TZG3_9BACL</name>
<dbReference type="AlphaFoldDB" id="A0A841TZG3"/>
<dbReference type="EMBL" id="JACJVR010000054">
    <property type="protein sequence ID" value="MBB6692502.1"/>
    <property type="molecule type" value="Genomic_DNA"/>
</dbReference>
<feature type="domain" description="AttH" evidence="1">
    <location>
        <begin position="173"/>
        <end position="242"/>
    </location>
</feature>
<evidence type="ECO:0000313" key="3">
    <source>
        <dbReference type="Proteomes" id="UP000553776"/>
    </source>
</evidence>